<evidence type="ECO:0000256" key="7">
    <source>
        <dbReference type="ARBA" id="ARBA00021022"/>
    </source>
</evidence>
<dbReference type="GO" id="GO:0005634">
    <property type="term" value="C:nucleus"/>
    <property type="evidence" value="ECO:0007669"/>
    <property type="project" value="UniProtKB-SubCell"/>
</dbReference>
<comment type="catalytic activity">
    <reaction evidence="20">
        <text>D-glyceraldehyde 3-phosphate + phosphate + NAD(+) = (2R)-3-phospho-glyceroyl phosphate + NADH + H(+)</text>
        <dbReference type="Rhea" id="RHEA:10300"/>
        <dbReference type="ChEBI" id="CHEBI:15378"/>
        <dbReference type="ChEBI" id="CHEBI:43474"/>
        <dbReference type="ChEBI" id="CHEBI:57540"/>
        <dbReference type="ChEBI" id="CHEBI:57604"/>
        <dbReference type="ChEBI" id="CHEBI:57945"/>
        <dbReference type="ChEBI" id="CHEBI:59776"/>
        <dbReference type="EC" id="1.2.1.12"/>
    </reaction>
</comment>
<protein>
    <recommendedName>
        <fullName evidence="7">Glyceraldehyde-3-phosphate dehydrogenase</fullName>
        <ecNumber evidence="6">1.2.1.12</ecNumber>
    </recommendedName>
    <alternativeName>
        <fullName evidence="18">Peptidyl-cysteine S-nitrosylase GAPDH</fullName>
    </alternativeName>
</protein>
<evidence type="ECO:0000256" key="16">
    <source>
        <dbReference type="ARBA" id="ARBA00023212"/>
    </source>
</evidence>
<evidence type="ECO:0000256" key="4">
    <source>
        <dbReference type="ARBA" id="ARBA00004869"/>
    </source>
</evidence>
<name>A0AAD4YGC3_OVIAM</name>
<evidence type="ECO:0000256" key="15">
    <source>
        <dbReference type="ARBA" id="ARBA00023152"/>
    </source>
</evidence>
<evidence type="ECO:0000256" key="13">
    <source>
        <dbReference type="ARBA" id="ARBA00023002"/>
    </source>
</evidence>
<keyword evidence="11" id="KW-0702">S-nitrosylation</keyword>
<keyword evidence="24" id="KW-1185">Reference proteome</keyword>
<dbReference type="GO" id="GO:0005829">
    <property type="term" value="C:cytosol"/>
    <property type="evidence" value="ECO:0007669"/>
    <property type="project" value="UniProtKB-SubCell"/>
</dbReference>
<dbReference type="InterPro" id="IPR020831">
    <property type="entry name" value="GlycerAld/Erythrose_P_DH"/>
</dbReference>
<dbReference type="InterPro" id="IPR020829">
    <property type="entry name" value="GlycerAld_3-P_DH_cat"/>
</dbReference>
<evidence type="ECO:0000256" key="6">
    <source>
        <dbReference type="ARBA" id="ARBA00013119"/>
    </source>
</evidence>
<evidence type="ECO:0000256" key="9">
    <source>
        <dbReference type="ARBA" id="ARBA00022679"/>
    </source>
</evidence>
<evidence type="ECO:0000256" key="10">
    <source>
        <dbReference type="ARBA" id="ARBA00022703"/>
    </source>
</evidence>
<dbReference type="AlphaFoldDB" id="A0AAD4YGC3"/>
<keyword evidence="10" id="KW-0053">Apoptosis</keyword>
<comment type="subcellular location">
    <subcellularLocation>
        <location evidence="2">Cytoplasm</location>
        <location evidence="2">Cytoskeleton</location>
    </subcellularLocation>
    <subcellularLocation>
        <location evidence="3">Cytoplasm</location>
        <location evidence="3">Cytosol</location>
    </subcellularLocation>
    <subcellularLocation>
        <location evidence="1">Nucleus</location>
    </subcellularLocation>
</comment>
<keyword evidence="16" id="KW-0206">Cytoskeleton</keyword>
<comment type="caution">
    <text evidence="23">The sequence shown here is derived from an EMBL/GenBank/DDBJ whole genome shotgun (WGS) entry which is preliminary data.</text>
</comment>
<evidence type="ECO:0000256" key="8">
    <source>
        <dbReference type="ARBA" id="ARBA00022490"/>
    </source>
</evidence>
<feature type="domain" description="Glyceraldehyde 3-phosphate dehydrogenase catalytic" evidence="22">
    <location>
        <begin position="2"/>
        <end position="45"/>
    </location>
</feature>
<evidence type="ECO:0000256" key="2">
    <source>
        <dbReference type="ARBA" id="ARBA00004245"/>
    </source>
</evidence>
<dbReference type="SUPFAM" id="SSF55347">
    <property type="entry name" value="Glyceraldehyde-3-phosphate dehydrogenase-like, C-terminal domain"/>
    <property type="match status" value="1"/>
</dbReference>
<comment type="catalytic activity">
    <reaction evidence="21">
        <text>S-nitroso-L-cysteinyl-[GAPDH] + L-cysteinyl-[protein] = L-cysteinyl-[GAPDH] + S-nitroso-L-cysteinyl-[protein]</text>
        <dbReference type="Rhea" id="RHEA:66684"/>
        <dbReference type="Rhea" id="RHEA-COMP:10131"/>
        <dbReference type="Rhea" id="RHEA-COMP:17089"/>
        <dbReference type="Rhea" id="RHEA-COMP:17090"/>
        <dbReference type="Rhea" id="RHEA-COMP:17091"/>
        <dbReference type="ChEBI" id="CHEBI:29950"/>
        <dbReference type="ChEBI" id="CHEBI:149494"/>
    </reaction>
    <physiologicalReaction direction="left-to-right" evidence="21">
        <dbReference type="Rhea" id="RHEA:66685"/>
    </physiologicalReaction>
</comment>
<organism evidence="23 24">
    <name type="scientific">Ovis ammon polii</name>
    <dbReference type="NCBI Taxonomy" id="230172"/>
    <lineage>
        <taxon>Eukaryota</taxon>
        <taxon>Metazoa</taxon>
        <taxon>Chordata</taxon>
        <taxon>Craniata</taxon>
        <taxon>Vertebrata</taxon>
        <taxon>Euteleostomi</taxon>
        <taxon>Mammalia</taxon>
        <taxon>Eutheria</taxon>
        <taxon>Laurasiatheria</taxon>
        <taxon>Artiodactyla</taxon>
        <taxon>Ruminantia</taxon>
        <taxon>Pecora</taxon>
        <taxon>Bovidae</taxon>
        <taxon>Caprinae</taxon>
        <taxon>Ovis</taxon>
    </lineage>
</organism>
<keyword evidence="17" id="KW-0539">Nucleus</keyword>
<dbReference type="GO" id="GO:0006096">
    <property type="term" value="P:glycolytic process"/>
    <property type="evidence" value="ECO:0007669"/>
    <property type="project" value="UniProtKB-KW"/>
</dbReference>
<comment type="pathway">
    <text evidence="4">Carbohydrate degradation; glycolysis; pyruvate from D-glyceraldehyde 3-phosphate: step 1/5.</text>
</comment>
<evidence type="ECO:0000256" key="3">
    <source>
        <dbReference type="ARBA" id="ARBA00004514"/>
    </source>
</evidence>
<evidence type="ECO:0000256" key="12">
    <source>
        <dbReference type="ARBA" id="ARBA00022845"/>
    </source>
</evidence>
<evidence type="ECO:0000256" key="19">
    <source>
        <dbReference type="ARBA" id="ARBA00046997"/>
    </source>
</evidence>
<gene>
    <name evidence="23" type="ORF">MG293_003614</name>
</gene>
<keyword evidence="8" id="KW-0963">Cytoplasm</keyword>
<keyword evidence="9" id="KW-0808">Transferase</keyword>
<dbReference type="Proteomes" id="UP001214576">
    <property type="component" value="Unassembled WGS sequence"/>
</dbReference>
<comment type="similarity">
    <text evidence="5">Belongs to the glyceraldehyde-3-phosphate dehydrogenase family.</text>
</comment>
<reference evidence="23" key="1">
    <citation type="submission" date="2022-03" db="EMBL/GenBank/DDBJ databases">
        <title>Genomic analyses of argali, domestic sheep and their hybrids provide insights into chromosomal evolution, heterosis and genetic basis of agronomic traits.</title>
        <authorList>
            <person name="Li M."/>
        </authorList>
    </citation>
    <scope>NUCLEOTIDE SEQUENCE</scope>
    <source>
        <strain evidence="23">CAU-MHL-2022a</strain>
        <tissue evidence="23">Skin</tissue>
    </source>
</reference>
<dbReference type="GO" id="GO:0005856">
    <property type="term" value="C:cytoskeleton"/>
    <property type="evidence" value="ECO:0007669"/>
    <property type="project" value="UniProtKB-SubCell"/>
</dbReference>
<keyword evidence="15" id="KW-0324">Glycolysis</keyword>
<evidence type="ECO:0000313" key="23">
    <source>
        <dbReference type="EMBL" id="KAI4547059.1"/>
    </source>
</evidence>
<dbReference type="PANTHER" id="PTHR10836">
    <property type="entry name" value="GLYCERALDEHYDE 3-PHOSPHATE DEHYDROGENASE"/>
    <property type="match status" value="1"/>
</dbReference>
<proteinExistence type="inferred from homology"/>
<dbReference type="GO" id="GO:0006915">
    <property type="term" value="P:apoptotic process"/>
    <property type="evidence" value="ECO:0007669"/>
    <property type="project" value="UniProtKB-KW"/>
</dbReference>
<keyword evidence="12" id="KW-0810">Translation regulation</keyword>
<keyword evidence="14" id="KW-0520">NAD</keyword>
<dbReference type="GO" id="GO:0004365">
    <property type="term" value="F:glyceraldehyde-3-phosphate dehydrogenase (NAD+) (phosphorylating) activity"/>
    <property type="evidence" value="ECO:0007669"/>
    <property type="project" value="UniProtKB-EC"/>
</dbReference>
<dbReference type="GO" id="GO:0006417">
    <property type="term" value="P:regulation of translation"/>
    <property type="evidence" value="ECO:0007669"/>
    <property type="project" value="UniProtKB-KW"/>
</dbReference>
<dbReference type="EC" id="1.2.1.12" evidence="6"/>
<accession>A0AAD4YGC3</accession>
<evidence type="ECO:0000256" key="17">
    <source>
        <dbReference type="ARBA" id="ARBA00023242"/>
    </source>
</evidence>
<sequence length="243" mass="27172">MGKVIPEHNGKLIGMAFCFPTPKVSVVDLTCRLERPAKYDEIKKVRSECNMPLVSRKILCEAGSLQEMADKLNHIVPAQTLATAVLRPVSDRLLVPRLRPQHPEPGPRKCALAALAKKPSKRYKNKTNVKDTNNSAVQQVLLQAQYHSSPVTSRKCEVSSMCMARSESCTYLGPYENILHPASQVLNIPSDPHSSLCCTLVDLPHDWTPDLHAIPEVLKSSDLQFSVQSLNSVWWFQVFTYII</sequence>
<evidence type="ECO:0000259" key="22">
    <source>
        <dbReference type="Pfam" id="PF02800"/>
    </source>
</evidence>
<dbReference type="GO" id="GO:0016740">
    <property type="term" value="F:transferase activity"/>
    <property type="evidence" value="ECO:0007669"/>
    <property type="project" value="UniProtKB-KW"/>
</dbReference>
<evidence type="ECO:0000256" key="14">
    <source>
        <dbReference type="ARBA" id="ARBA00023027"/>
    </source>
</evidence>
<evidence type="ECO:0000256" key="21">
    <source>
        <dbReference type="ARBA" id="ARBA00048005"/>
    </source>
</evidence>
<dbReference type="Gene3D" id="3.30.360.10">
    <property type="entry name" value="Dihydrodipicolinate Reductase, domain 2"/>
    <property type="match status" value="1"/>
</dbReference>
<evidence type="ECO:0000256" key="20">
    <source>
        <dbReference type="ARBA" id="ARBA00047698"/>
    </source>
</evidence>
<dbReference type="EMBL" id="JAKZEL010000002">
    <property type="protein sequence ID" value="KAI4547059.1"/>
    <property type="molecule type" value="Genomic_DNA"/>
</dbReference>
<evidence type="ECO:0000256" key="5">
    <source>
        <dbReference type="ARBA" id="ARBA00007406"/>
    </source>
</evidence>
<evidence type="ECO:0000256" key="1">
    <source>
        <dbReference type="ARBA" id="ARBA00004123"/>
    </source>
</evidence>
<dbReference type="Pfam" id="PF02800">
    <property type="entry name" value="Gp_dh_C"/>
    <property type="match status" value="1"/>
</dbReference>
<keyword evidence="13" id="KW-0560">Oxidoreductase</keyword>
<evidence type="ECO:0000256" key="18">
    <source>
        <dbReference type="ARBA" id="ARBA00031890"/>
    </source>
</evidence>
<evidence type="ECO:0000256" key="11">
    <source>
        <dbReference type="ARBA" id="ARBA00022799"/>
    </source>
</evidence>
<dbReference type="PANTHER" id="PTHR10836:SF111">
    <property type="entry name" value="GLYCERALDEHYDE-3-PHOSPHATE DEHYDROGENASE"/>
    <property type="match status" value="1"/>
</dbReference>
<evidence type="ECO:0000313" key="24">
    <source>
        <dbReference type="Proteomes" id="UP001214576"/>
    </source>
</evidence>
<comment type="subunit">
    <text evidence="19">Homotetramer. Interacts with TPPP; the interaction is direct. Interacts (when S-nitrosylated) with SIAH1; leading to nuclear translocation. Interacts with RILPL1/GOSPEL, leading to prevent the interaction between GAPDH and SIAH1 and prevent nuclear translocation. Interacts with CHP1; the interaction increases the binding of CHP1 with microtubules. Associates with microtubules. Interacts with EIF1AD, USP25, PRKCI and WARS1. Interacts with phosphorylated RPL13A; inhibited by oxidatively-modified low-densitity lipoprotein (LDL(ox)). Component of the GAIT complex. Interacts with FKBP6; leading to inhibit GAPDH catalytic activity. Interacts with TRAF2, promoting TRAF2 ubiquitination. Interacts with TRAF3, promoting TRAF3 ubiquitination.</text>
</comment>